<reference evidence="1" key="2">
    <citation type="submission" date="2020-09" db="EMBL/GenBank/DDBJ databases">
        <authorList>
            <person name="Sun Q."/>
            <person name="Zhou Y."/>
        </authorList>
    </citation>
    <scope>NUCLEOTIDE SEQUENCE</scope>
    <source>
        <strain evidence="1">CGMCC 1.15880</strain>
    </source>
</reference>
<keyword evidence="2" id="KW-1185">Reference proteome</keyword>
<dbReference type="EMBL" id="BMKA01000002">
    <property type="protein sequence ID" value="GGA19349.1"/>
    <property type="molecule type" value="Genomic_DNA"/>
</dbReference>
<evidence type="ECO:0000313" key="2">
    <source>
        <dbReference type="Proteomes" id="UP000628017"/>
    </source>
</evidence>
<dbReference type="Proteomes" id="UP000628017">
    <property type="component" value="Unassembled WGS sequence"/>
</dbReference>
<organism evidence="1 2">
    <name type="scientific">Neptunicoccus cionae</name>
    <dbReference type="NCBI Taxonomy" id="2035344"/>
    <lineage>
        <taxon>Bacteria</taxon>
        <taxon>Pseudomonadati</taxon>
        <taxon>Pseudomonadota</taxon>
        <taxon>Alphaproteobacteria</taxon>
        <taxon>Rhodobacterales</taxon>
        <taxon>Paracoccaceae</taxon>
        <taxon>Neptunicoccus</taxon>
    </lineage>
</organism>
<gene>
    <name evidence="1" type="ORF">GCM10011498_20290</name>
</gene>
<sequence length="94" mass="10477">MAQTSFYSQQTQVYWACKSLLAGRKISTGTEIRESHGWRLGAIVHRLRTEFGWPIEMERGAGRVAYYSLAVDADKSALRFPPSAKALGASEVQQ</sequence>
<proteinExistence type="predicted"/>
<name>A0A916VQ11_9RHOB</name>
<accession>A0A916VQ11</accession>
<protein>
    <recommendedName>
        <fullName evidence="3">Helix-turn-helix domain-containing protein</fullName>
    </recommendedName>
</protein>
<evidence type="ECO:0008006" key="3">
    <source>
        <dbReference type="Google" id="ProtNLM"/>
    </source>
</evidence>
<reference evidence="1" key="1">
    <citation type="journal article" date="2014" name="Int. J. Syst. Evol. Microbiol.">
        <title>Complete genome sequence of Corynebacterium casei LMG S-19264T (=DSM 44701T), isolated from a smear-ripened cheese.</title>
        <authorList>
            <consortium name="US DOE Joint Genome Institute (JGI-PGF)"/>
            <person name="Walter F."/>
            <person name="Albersmeier A."/>
            <person name="Kalinowski J."/>
            <person name="Ruckert C."/>
        </authorList>
    </citation>
    <scope>NUCLEOTIDE SEQUENCE</scope>
    <source>
        <strain evidence="1">CGMCC 1.15880</strain>
    </source>
</reference>
<dbReference type="RefSeq" id="WP_188674201.1">
    <property type="nucleotide sequence ID" value="NZ_BMKA01000002.1"/>
</dbReference>
<dbReference type="AlphaFoldDB" id="A0A916VQ11"/>
<evidence type="ECO:0000313" key="1">
    <source>
        <dbReference type="EMBL" id="GGA19349.1"/>
    </source>
</evidence>
<comment type="caution">
    <text evidence="1">The sequence shown here is derived from an EMBL/GenBank/DDBJ whole genome shotgun (WGS) entry which is preliminary data.</text>
</comment>